<evidence type="ECO:0000313" key="2">
    <source>
        <dbReference type="Proteomes" id="UP001138757"/>
    </source>
</evidence>
<sequence>MVNDKLKELGPLYGEIGAAGAAIVGGDPDGLFIYIEIQDYSVYGAVFKDEGAQVRYFDMDDALYELVLDAWEVEPEGKRWLVMEHDVRGRKFEVTLLYPEQVDPKSDSMDRRQAALDKRYGDKPVIYPPIPDHFQELK</sequence>
<comment type="caution">
    <text evidence="1">The sequence shown here is derived from an EMBL/GenBank/DDBJ whole genome shotgun (WGS) entry which is preliminary data.</text>
</comment>
<reference evidence="1" key="1">
    <citation type="submission" date="2021-05" db="EMBL/GenBank/DDBJ databases">
        <title>Genome of Sphingobium sp. strain.</title>
        <authorList>
            <person name="Fan R."/>
        </authorList>
    </citation>
    <scope>NUCLEOTIDE SEQUENCE</scope>
    <source>
        <strain evidence="1">H33</strain>
    </source>
</reference>
<keyword evidence="2" id="KW-1185">Reference proteome</keyword>
<dbReference type="AlphaFoldDB" id="A0A9X1IRV9"/>
<proteinExistence type="predicted"/>
<name>A0A9X1IRV9_9SPHN</name>
<dbReference type="EMBL" id="JAHGAW010000008">
    <property type="protein sequence ID" value="MBT2187906.1"/>
    <property type="molecule type" value="Genomic_DNA"/>
</dbReference>
<accession>A0A9X1IRV9</accession>
<evidence type="ECO:0000313" key="1">
    <source>
        <dbReference type="EMBL" id="MBT2187906.1"/>
    </source>
</evidence>
<organism evidence="1 2">
    <name type="scientific">Sphingobium nicotianae</name>
    <dbReference type="NCBI Taxonomy" id="2782607"/>
    <lineage>
        <taxon>Bacteria</taxon>
        <taxon>Pseudomonadati</taxon>
        <taxon>Pseudomonadota</taxon>
        <taxon>Alphaproteobacteria</taxon>
        <taxon>Sphingomonadales</taxon>
        <taxon>Sphingomonadaceae</taxon>
        <taxon>Sphingobium</taxon>
    </lineage>
</organism>
<protein>
    <submittedName>
        <fullName evidence="1">Uncharacterized protein</fullName>
    </submittedName>
</protein>
<dbReference type="RefSeq" id="WP_214624155.1">
    <property type="nucleotide sequence ID" value="NZ_JAHGAW010000008.1"/>
</dbReference>
<gene>
    <name evidence="1" type="ORF">KK488_13210</name>
</gene>
<dbReference type="Proteomes" id="UP001138757">
    <property type="component" value="Unassembled WGS sequence"/>
</dbReference>